<evidence type="ECO:0000313" key="2">
    <source>
        <dbReference type="EMBL" id="TFV80404.1"/>
    </source>
</evidence>
<dbReference type="RefSeq" id="WP_135161732.1">
    <property type="nucleotide sequence ID" value="NZ_SPQS01000001.1"/>
</dbReference>
<reference evidence="2 3" key="1">
    <citation type="submission" date="2019-03" db="EMBL/GenBank/DDBJ databases">
        <title>Bradyrhizobium strains diversity.</title>
        <authorList>
            <person name="Urquiaga M.C.O."/>
            <person name="Hungria M."/>
            <person name="Delamuta J.R.M."/>
            <person name="Klepa M.S."/>
        </authorList>
    </citation>
    <scope>NUCLEOTIDE SEQUENCE [LARGE SCALE GENOMIC DNA]</scope>
    <source>
        <strain evidence="2 3">CNPSo 3426</strain>
    </source>
</reference>
<comment type="caution">
    <text evidence="2">The sequence shown here is derived from an EMBL/GenBank/DDBJ whole genome shotgun (WGS) entry which is preliminary data.</text>
</comment>
<gene>
    <name evidence="2" type="ORF">E4K64_00870</name>
</gene>
<name>A0A4Y9PJ00_9BRAD</name>
<feature type="compositionally biased region" description="Basic and acidic residues" evidence="1">
    <location>
        <begin position="159"/>
        <end position="171"/>
    </location>
</feature>
<sequence length="179" mass="20167">MGLVRRKVPSHLIRIHPHNVTSKDWVIVLEAGTIIGPSPERLRVARATQERKIAKRFNIWLRAEHFLVVEGYDPRIHAVFFCPQLYKYDAEKKLVPLQGDEIGRLIANALESGIVDRRPWYEPAEKLPDQPVISSPLQTEYDSLVVEMPARNSSTPGLKDGKANRPSKLDRGASSADNA</sequence>
<evidence type="ECO:0000256" key="1">
    <source>
        <dbReference type="SAM" id="MobiDB-lite"/>
    </source>
</evidence>
<evidence type="ECO:0000313" key="3">
    <source>
        <dbReference type="Proteomes" id="UP000297700"/>
    </source>
</evidence>
<proteinExistence type="predicted"/>
<organism evidence="2 3">
    <name type="scientific">Bradyrhizobium frederickii</name>
    <dbReference type="NCBI Taxonomy" id="2560054"/>
    <lineage>
        <taxon>Bacteria</taxon>
        <taxon>Pseudomonadati</taxon>
        <taxon>Pseudomonadota</taxon>
        <taxon>Alphaproteobacteria</taxon>
        <taxon>Hyphomicrobiales</taxon>
        <taxon>Nitrobacteraceae</taxon>
        <taxon>Bradyrhizobium</taxon>
    </lineage>
</organism>
<accession>A0A4Y9PJ00</accession>
<protein>
    <submittedName>
        <fullName evidence="2">Uncharacterized protein</fullName>
    </submittedName>
</protein>
<feature type="region of interest" description="Disordered" evidence="1">
    <location>
        <begin position="148"/>
        <end position="179"/>
    </location>
</feature>
<dbReference type="Proteomes" id="UP000297700">
    <property type="component" value="Unassembled WGS sequence"/>
</dbReference>
<dbReference type="EMBL" id="SPQS01000001">
    <property type="protein sequence ID" value="TFV80404.1"/>
    <property type="molecule type" value="Genomic_DNA"/>
</dbReference>
<dbReference type="AlphaFoldDB" id="A0A4Y9PJ00"/>